<keyword evidence="4" id="KW-0808">Transferase</keyword>
<dbReference type="SUPFAM" id="SSF55073">
    <property type="entry name" value="Nucleotide cyclase"/>
    <property type="match status" value="1"/>
</dbReference>
<dbReference type="EMBL" id="JBHUHX010000016">
    <property type="protein sequence ID" value="MFD2111704.1"/>
    <property type="molecule type" value="Genomic_DNA"/>
</dbReference>
<dbReference type="NCBIfam" id="TIGR00254">
    <property type="entry name" value="GGDEF"/>
    <property type="match status" value="1"/>
</dbReference>
<dbReference type="PROSITE" id="PS50887">
    <property type="entry name" value="GGDEF"/>
    <property type="match status" value="1"/>
</dbReference>
<dbReference type="InterPro" id="IPR029150">
    <property type="entry name" value="dCache_3"/>
</dbReference>
<dbReference type="Pfam" id="PF00990">
    <property type="entry name" value="GGDEF"/>
    <property type="match status" value="1"/>
</dbReference>
<keyword evidence="5" id="KW-1185">Reference proteome</keyword>
<protein>
    <recommendedName>
        <fullName evidence="1">diguanylate cyclase</fullName>
        <ecNumber evidence="1">2.7.7.65</ecNumber>
    </recommendedName>
</protein>
<dbReference type="RefSeq" id="WP_386025367.1">
    <property type="nucleotide sequence ID" value="NZ_JBHUHX010000016.1"/>
</dbReference>
<dbReference type="Pfam" id="PF14827">
    <property type="entry name" value="dCache_3"/>
    <property type="match status" value="1"/>
</dbReference>
<proteinExistence type="predicted"/>
<sequence length="540" mass="59479">MSYRTVVFLASVLLLGSFAAIARLVDTLAEQRLSADLDREAVRLKTAFGVMRVELEHGMISIADLLASDTEIRGLVADGAAAVRAEGGGRGGAEAERIRRALAHRLAPQWKTMREEIGLQQIHFHLAPEAVSFLRMSAPGAFGDSLRDKRRLIVDVQRDGRRRAGFEIGPSFAGIRSVVPVVAPESDPGRASAMIGTLEVGASFPEHLRRLSVQVGVGYGVLLKHEAISGLLSVNRQSARIPAEDDGDYLLAASRDELKTWLSRSLLPAYNDADQNTRLDWNGRIYQVVRFPLHRYQRCTDPPSPPVGSIVIWSDISDQVEALAHSLARVNRFALIGYLGVQLLLLGLVRFSRREWQRQLDAQTAELRCKEARLMELATTDPLTGLLNRRRFFERLTDQLARLDRLGERCSLLMIDLDHFKRVNDSYGHAAGDAVLQRFADHCRQLLRQTDSVGRIGGEEFAVLLPGEDLGHARSVAERLRALVADDAVETERGAVRVTISLGVTELASTDGPDTALGRADEALYAAKEGGRNRVILSEP</sequence>
<keyword evidence="4" id="KW-0548">Nucleotidyltransferase</keyword>
<dbReference type="Proteomes" id="UP001597337">
    <property type="component" value="Unassembled WGS sequence"/>
</dbReference>
<accession>A0ABW4Y7S1</accession>
<dbReference type="SMART" id="SM00267">
    <property type="entry name" value="GGDEF"/>
    <property type="match status" value="1"/>
</dbReference>
<comment type="caution">
    <text evidence="4">The sequence shown here is derived from an EMBL/GenBank/DDBJ whole genome shotgun (WGS) entry which is preliminary data.</text>
</comment>
<dbReference type="CDD" id="cd01949">
    <property type="entry name" value="GGDEF"/>
    <property type="match status" value="1"/>
</dbReference>
<dbReference type="InterPro" id="IPR029787">
    <property type="entry name" value="Nucleotide_cyclase"/>
</dbReference>
<evidence type="ECO:0000313" key="4">
    <source>
        <dbReference type="EMBL" id="MFD2111704.1"/>
    </source>
</evidence>
<dbReference type="InterPro" id="IPR043128">
    <property type="entry name" value="Rev_trsase/Diguanyl_cyclase"/>
</dbReference>
<dbReference type="Gene3D" id="3.30.70.270">
    <property type="match status" value="1"/>
</dbReference>
<evidence type="ECO:0000256" key="2">
    <source>
        <dbReference type="ARBA" id="ARBA00034247"/>
    </source>
</evidence>
<comment type="catalytic activity">
    <reaction evidence="2">
        <text>2 GTP = 3',3'-c-di-GMP + 2 diphosphate</text>
        <dbReference type="Rhea" id="RHEA:24898"/>
        <dbReference type="ChEBI" id="CHEBI:33019"/>
        <dbReference type="ChEBI" id="CHEBI:37565"/>
        <dbReference type="ChEBI" id="CHEBI:58805"/>
        <dbReference type="EC" id="2.7.7.65"/>
    </reaction>
</comment>
<dbReference type="GO" id="GO:0052621">
    <property type="term" value="F:diguanylate cyclase activity"/>
    <property type="evidence" value="ECO:0007669"/>
    <property type="project" value="UniProtKB-EC"/>
</dbReference>
<evidence type="ECO:0000259" key="3">
    <source>
        <dbReference type="PROSITE" id="PS50887"/>
    </source>
</evidence>
<dbReference type="PANTHER" id="PTHR45138:SF9">
    <property type="entry name" value="DIGUANYLATE CYCLASE DGCM-RELATED"/>
    <property type="match status" value="1"/>
</dbReference>
<dbReference type="InterPro" id="IPR000160">
    <property type="entry name" value="GGDEF_dom"/>
</dbReference>
<evidence type="ECO:0000256" key="1">
    <source>
        <dbReference type="ARBA" id="ARBA00012528"/>
    </source>
</evidence>
<evidence type="ECO:0000313" key="5">
    <source>
        <dbReference type="Proteomes" id="UP001597337"/>
    </source>
</evidence>
<dbReference type="PANTHER" id="PTHR45138">
    <property type="entry name" value="REGULATORY COMPONENTS OF SENSORY TRANSDUCTION SYSTEM"/>
    <property type="match status" value="1"/>
</dbReference>
<name>A0ABW4Y7S1_9GAMM</name>
<reference evidence="5" key="1">
    <citation type="journal article" date="2019" name="Int. J. Syst. Evol. Microbiol.">
        <title>The Global Catalogue of Microorganisms (GCM) 10K type strain sequencing project: providing services to taxonomists for standard genome sequencing and annotation.</title>
        <authorList>
            <consortium name="The Broad Institute Genomics Platform"/>
            <consortium name="The Broad Institute Genome Sequencing Center for Infectious Disease"/>
            <person name="Wu L."/>
            <person name="Ma J."/>
        </authorList>
    </citation>
    <scope>NUCLEOTIDE SEQUENCE [LARGE SCALE GENOMIC DNA]</scope>
    <source>
        <strain evidence="5">KACC 12597</strain>
    </source>
</reference>
<organism evidence="4 5">
    <name type="scientific">Thiorhodococcus fuscus</name>
    <dbReference type="NCBI Taxonomy" id="527200"/>
    <lineage>
        <taxon>Bacteria</taxon>
        <taxon>Pseudomonadati</taxon>
        <taxon>Pseudomonadota</taxon>
        <taxon>Gammaproteobacteria</taxon>
        <taxon>Chromatiales</taxon>
        <taxon>Chromatiaceae</taxon>
        <taxon>Thiorhodococcus</taxon>
    </lineage>
</organism>
<gene>
    <name evidence="4" type="ORF">ACFSJC_07620</name>
</gene>
<dbReference type="EC" id="2.7.7.65" evidence="1"/>
<dbReference type="InterPro" id="IPR050469">
    <property type="entry name" value="Diguanylate_Cyclase"/>
</dbReference>
<feature type="domain" description="GGDEF" evidence="3">
    <location>
        <begin position="408"/>
        <end position="540"/>
    </location>
</feature>